<gene>
    <name evidence="10" type="primary">metE</name>
    <name evidence="13" type="ORF">EP10_003525</name>
</gene>
<dbReference type="HAMAP" id="MF_00172">
    <property type="entry name" value="Meth_synth"/>
    <property type="match status" value="1"/>
</dbReference>
<sequence>MEVLRLAIHSSNLGYPRIGEQREWKKALESFWNGQLEEANLMETMKTIQLSSIKKQMAKGIELIPIGDFSLYDHVLDTAFMFGYIPKRFGQESERRWDTYFAMARGTSSQPAMAMTKWFNTNYHYIVPELDGLQPRLMENFLLRDYQFIKDNLSIETKPVLLGPVTFLILAKLSTGVHWHKHLQLLVPVYIELLDELYRAGVRWVQVDEPILVQEIDEDIVAAVEYVYHSFHQKVPGVQLILQTYFESLSNYPEIVSLPVAGFGLDFVHDDGENLYNMKKYGFPKGKWLAAGMIDGRNVWKSTLVQKAALLEELSKHTEHLIIQPSSSLLYVPITVKHEHRLPKGLVDSLAFADEKLDEVRLLAEYAQGKRSLSDLCHYDEQTGEALRLLRGQSIKKTMHPIEQTERPPYAKRRQAQQQHLKLPLLPTTTIGSFPQTREVRQARLKRKKQEWDEKQYQTFIRKQIAKWIEIQEKLELDVLVHGEFERTDMVEFFGEKLGGIACTTNGWVQSYGSRCVRPPIIFGDVVHLCPITVEESVYAQSLTEKPVKGMLTGPVTLYNWSFVRRDLPRSAVLNQLALAVRQEVLALEQAGIRIIQVDEPALREGLPLKRQKQPAYWQEAVYAFRLATSAVRLETQIHTHMCYSDFSEMIDIIDDLDPDVISIEAARSGGELLSLFEIHTYRKQIGLGVYDIHSPRIPSRDEILIQLERALRVLRPDQFWVNPDCGLKTRTEKEAIASLQAMVAAAKEMRNRLFVSLQGGDQDDSKR</sequence>
<protein>
    <recommendedName>
        <fullName evidence="10">5-methyltetrahydropteroyltriglutamate--homocysteine methyltransferase</fullName>
        <ecNumber evidence="10">2.1.1.14</ecNumber>
    </recommendedName>
    <alternativeName>
        <fullName evidence="10">Cobalamin-independent methionine synthase</fullName>
    </alternativeName>
    <alternativeName>
        <fullName evidence="10">Methionine synthase, vitamin-B12 independent isozyme</fullName>
    </alternativeName>
</protein>
<evidence type="ECO:0000259" key="11">
    <source>
        <dbReference type="Pfam" id="PF01717"/>
    </source>
</evidence>
<feature type="binding site" evidence="10">
    <location>
        <position position="484"/>
    </location>
    <ligand>
        <name>L-homocysteine</name>
        <dbReference type="ChEBI" id="CHEBI:58199"/>
    </ligand>
</feature>
<evidence type="ECO:0000259" key="12">
    <source>
        <dbReference type="Pfam" id="PF08267"/>
    </source>
</evidence>
<keyword evidence="4 10" id="KW-0489">Methyltransferase</keyword>
<feature type="binding site" evidence="10">
    <location>
        <begin position="22"/>
        <end position="25"/>
    </location>
    <ligand>
        <name>5-methyltetrahydropteroyltri-L-glutamate</name>
        <dbReference type="ChEBI" id="CHEBI:58207"/>
    </ligand>
</feature>
<evidence type="ECO:0000313" key="14">
    <source>
        <dbReference type="Proteomes" id="UP000029267"/>
    </source>
</evidence>
<feature type="domain" description="Cobalamin-independent methionine synthase MetE C-terminal/archaeal" evidence="11">
    <location>
        <begin position="426"/>
        <end position="748"/>
    </location>
</feature>
<dbReference type="InterPro" id="IPR038071">
    <property type="entry name" value="UROD/MetE-like_sf"/>
</dbReference>
<comment type="similarity">
    <text evidence="3 10">Belongs to the vitamin-B12 independent methionine synthase family.</text>
</comment>
<dbReference type="NCBIfam" id="NF003556">
    <property type="entry name" value="PRK05222.1"/>
    <property type="match status" value="1"/>
</dbReference>
<feature type="active site" description="Proton donor" evidence="10">
    <location>
        <position position="694"/>
    </location>
</feature>
<organism evidence="13 14">
    <name type="scientific">Geobacillus icigianus</name>
    <dbReference type="NCBI Taxonomy" id="1430331"/>
    <lineage>
        <taxon>Bacteria</taxon>
        <taxon>Bacillati</taxon>
        <taxon>Bacillota</taxon>
        <taxon>Bacilli</taxon>
        <taxon>Bacillales</taxon>
        <taxon>Anoxybacillaceae</taxon>
        <taxon>Geobacillus</taxon>
    </lineage>
</organism>
<dbReference type="Pfam" id="PF08267">
    <property type="entry name" value="Meth_synt_1"/>
    <property type="match status" value="1"/>
</dbReference>
<dbReference type="Proteomes" id="UP000029267">
    <property type="component" value="Unassembled WGS sequence"/>
</dbReference>
<evidence type="ECO:0000256" key="9">
    <source>
        <dbReference type="ARBA" id="ARBA00023167"/>
    </source>
</evidence>
<evidence type="ECO:0000313" key="13">
    <source>
        <dbReference type="EMBL" id="MEB3752610.1"/>
    </source>
</evidence>
<evidence type="ECO:0000256" key="5">
    <source>
        <dbReference type="ARBA" id="ARBA00022605"/>
    </source>
</evidence>
<keyword evidence="10" id="KW-0677">Repeat</keyword>
<keyword evidence="5 10" id="KW-0028">Amino-acid biosynthesis</keyword>
<comment type="catalytic activity">
    <reaction evidence="10">
        <text>5-methyltetrahydropteroyltri-L-glutamate + L-homocysteine = tetrahydropteroyltri-L-glutamate + L-methionine</text>
        <dbReference type="Rhea" id="RHEA:21196"/>
        <dbReference type="ChEBI" id="CHEBI:57844"/>
        <dbReference type="ChEBI" id="CHEBI:58140"/>
        <dbReference type="ChEBI" id="CHEBI:58199"/>
        <dbReference type="ChEBI" id="CHEBI:58207"/>
        <dbReference type="EC" id="2.1.1.14"/>
    </reaction>
</comment>
<dbReference type="InterPro" id="IPR006276">
    <property type="entry name" value="Cobalamin-indep_Met_synthase"/>
</dbReference>
<evidence type="ECO:0000256" key="10">
    <source>
        <dbReference type="HAMAP-Rule" id="MF_00172"/>
    </source>
</evidence>
<keyword evidence="8 10" id="KW-0862">Zinc</keyword>
<dbReference type="InterPro" id="IPR002629">
    <property type="entry name" value="Met_Synth_C/arc"/>
</dbReference>
<proteinExistence type="inferred from homology"/>
<evidence type="ECO:0000256" key="4">
    <source>
        <dbReference type="ARBA" id="ARBA00022603"/>
    </source>
</evidence>
<feature type="binding site" evidence="10">
    <location>
        <position position="643"/>
    </location>
    <ligand>
        <name>Zn(2+)</name>
        <dbReference type="ChEBI" id="CHEBI:29105"/>
        <note>catalytic</note>
    </ligand>
</feature>
<feature type="binding site" evidence="10">
    <location>
        <position position="117"/>
    </location>
    <ligand>
        <name>5-methyltetrahydropteroyltri-L-glutamate</name>
        <dbReference type="ChEBI" id="CHEBI:58207"/>
    </ligand>
</feature>
<dbReference type="Gene3D" id="3.20.20.210">
    <property type="match status" value="2"/>
</dbReference>
<dbReference type="RefSeq" id="WP_033018008.1">
    <property type="nucleotide sequence ID" value="NZ_JPYA02000006.1"/>
</dbReference>
<dbReference type="InterPro" id="IPR013215">
    <property type="entry name" value="Cbl-indep_Met_Synth_N"/>
</dbReference>
<dbReference type="Pfam" id="PF01717">
    <property type="entry name" value="Meth_synt_2"/>
    <property type="match status" value="1"/>
</dbReference>
<keyword evidence="9 10" id="KW-0486">Methionine biosynthesis</keyword>
<feature type="binding site" evidence="10">
    <location>
        <position position="726"/>
    </location>
    <ligand>
        <name>Zn(2+)</name>
        <dbReference type="ChEBI" id="CHEBI:29105"/>
        <note>catalytic</note>
    </ligand>
</feature>
<feature type="binding site" evidence="10">
    <location>
        <position position="561"/>
    </location>
    <ligand>
        <name>5-methyltetrahydropteroyltri-L-glutamate</name>
        <dbReference type="ChEBI" id="CHEBI:58207"/>
    </ligand>
</feature>
<feature type="binding site" evidence="10">
    <location>
        <begin position="431"/>
        <end position="433"/>
    </location>
    <ligand>
        <name>L-methionine</name>
        <dbReference type="ChEBI" id="CHEBI:57844"/>
    </ligand>
</feature>
<name>A0ABU6BLJ3_9BACL</name>
<evidence type="ECO:0000256" key="8">
    <source>
        <dbReference type="ARBA" id="ARBA00022833"/>
    </source>
</evidence>
<evidence type="ECO:0000256" key="1">
    <source>
        <dbReference type="ARBA" id="ARBA00002777"/>
    </source>
</evidence>
<dbReference type="PIRSF" id="PIRSF000382">
    <property type="entry name" value="MeTrfase_B12_ind"/>
    <property type="match status" value="1"/>
</dbReference>
<feature type="binding site" evidence="10">
    <location>
        <position position="605"/>
    </location>
    <ligand>
        <name>5-methyltetrahydropteroyltri-L-glutamate</name>
        <dbReference type="ChEBI" id="CHEBI:58207"/>
    </ligand>
</feature>
<comment type="pathway">
    <text evidence="2 10">Amino-acid biosynthesis; L-methionine biosynthesis via de novo pathway; L-methionine from L-homocysteine (MetE route): step 1/1.</text>
</comment>
<dbReference type="CDD" id="cd03312">
    <property type="entry name" value="CIMS_N_terminal_like"/>
    <property type="match status" value="1"/>
</dbReference>
<comment type="cofactor">
    <cofactor evidence="10">
        <name>Zn(2+)</name>
        <dbReference type="ChEBI" id="CHEBI:29105"/>
    </cofactor>
    <text evidence="10">Binds 1 zinc ion per subunit.</text>
</comment>
<evidence type="ECO:0000256" key="7">
    <source>
        <dbReference type="ARBA" id="ARBA00022723"/>
    </source>
</evidence>
<feature type="binding site" evidence="10">
    <location>
        <position position="599"/>
    </location>
    <ligand>
        <name>L-methionine</name>
        <dbReference type="ChEBI" id="CHEBI:57844"/>
    </ligand>
</feature>
<feature type="binding site" evidence="10">
    <location>
        <position position="599"/>
    </location>
    <ligand>
        <name>L-homocysteine</name>
        <dbReference type="ChEBI" id="CHEBI:58199"/>
    </ligand>
</feature>
<comment type="caution">
    <text evidence="13">The sequence shown here is derived from an EMBL/GenBank/DDBJ whole genome shotgun (WGS) entry which is preliminary data.</text>
</comment>
<evidence type="ECO:0000256" key="3">
    <source>
        <dbReference type="ARBA" id="ARBA00009553"/>
    </source>
</evidence>
<dbReference type="NCBIfam" id="TIGR01371">
    <property type="entry name" value="met_syn_B12ind"/>
    <property type="match status" value="1"/>
</dbReference>
<dbReference type="SUPFAM" id="SSF51726">
    <property type="entry name" value="UROD/MetE-like"/>
    <property type="match status" value="2"/>
</dbReference>
<dbReference type="EMBL" id="JPYA02000006">
    <property type="protein sequence ID" value="MEB3752610.1"/>
    <property type="molecule type" value="Genomic_DNA"/>
</dbReference>
<keyword evidence="7 10" id="KW-0479">Metal-binding</keyword>
<dbReference type="PANTHER" id="PTHR30519">
    <property type="entry name" value="5-METHYLTETRAHYDROPTEROYLTRIGLUTAMATE--HOMOCYSTEINE METHYLTRANSFERASE"/>
    <property type="match status" value="1"/>
</dbReference>
<dbReference type="GO" id="GO:0032259">
    <property type="term" value="P:methylation"/>
    <property type="evidence" value="ECO:0007669"/>
    <property type="project" value="UniProtKB-KW"/>
</dbReference>
<keyword evidence="14" id="KW-1185">Reference proteome</keyword>
<feature type="binding site" evidence="10">
    <location>
        <position position="641"/>
    </location>
    <ligand>
        <name>Zn(2+)</name>
        <dbReference type="ChEBI" id="CHEBI:29105"/>
        <note>catalytic</note>
    </ligand>
</feature>
<feature type="binding site" evidence="10">
    <location>
        <begin position="431"/>
        <end position="433"/>
    </location>
    <ligand>
        <name>L-homocysteine</name>
        <dbReference type="ChEBI" id="CHEBI:58199"/>
    </ligand>
</feature>
<dbReference type="GO" id="GO:0003871">
    <property type="term" value="F:5-methyltetrahydropteroyltriglutamate-homocysteine S-methyltransferase activity"/>
    <property type="evidence" value="ECO:0007669"/>
    <property type="project" value="UniProtKB-EC"/>
</dbReference>
<comment type="function">
    <text evidence="1 10">Catalyzes the transfer of a methyl group from 5-methyltetrahydrofolate to homocysteine resulting in methionine formation.</text>
</comment>
<evidence type="ECO:0000256" key="6">
    <source>
        <dbReference type="ARBA" id="ARBA00022679"/>
    </source>
</evidence>
<feature type="domain" description="Cobalamin-independent methionine synthase MetE N-terminal" evidence="12">
    <location>
        <begin position="10"/>
        <end position="318"/>
    </location>
</feature>
<keyword evidence="6 10" id="KW-0808">Transferase</keyword>
<evidence type="ECO:0000256" key="2">
    <source>
        <dbReference type="ARBA" id="ARBA00004681"/>
    </source>
</evidence>
<feature type="binding site" evidence="10">
    <location>
        <position position="665"/>
    </location>
    <ligand>
        <name>Zn(2+)</name>
        <dbReference type="ChEBI" id="CHEBI:29105"/>
        <note>catalytic</note>
    </ligand>
</feature>
<dbReference type="CDD" id="cd03311">
    <property type="entry name" value="CIMS_C_terminal_like"/>
    <property type="match status" value="1"/>
</dbReference>
<feature type="binding site" evidence="10">
    <location>
        <position position="484"/>
    </location>
    <ligand>
        <name>L-methionine</name>
        <dbReference type="ChEBI" id="CHEBI:57844"/>
    </ligand>
</feature>
<accession>A0ABU6BLJ3</accession>
<reference evidence="13 14" key="1">
    <citation type="journal article" date="2014" name="Genome Announc.">
        <title>Draft Genome Sequence of Geobacillus icigianus Strain G1w1T Isolated from Hot Springs in the Valley of Geysers, Kamchatka (Russian Federation).</title>
        <authorList>
            <person name="Bryanskaya A.V."/>
            <person name="Rozanov A.S."/>
            <person name="Logacheva M.D."/>
            <person name="Kotenko A.V."/>
            <person name="Peltek S.E."/>
        </authorList>
    </citation>
    <scope>NUCLEOTIDE SEQUENCE [LARGE SCALE GENOMIC DNA]</scope>
    <source>
        <strain evidence="13 14">G1w1</strain>
    </source>
</reference>
<feature type="binding site" evidence="10">
    <location>
        <begin position="515"/>
        <end position="516"/>
    </location>
    <ligand>
        <name>5-methyltetrahydropteroyltri-L-glutamate</name>
        <dbReference type="ChEBI" id="CHEBI:58207"/>
    </ligand>
</feature>
<dbReference type="EC" id="2.1.1.14" evidence="10"/>